<sequence length="245" mass="27123">MAGDKRRGCYNSASSRKKTSKNESDHTARSTCSASTRKKTWPNMATITASLQNCSLSNHHQRGGTSRNSAAGIAPPDGISDSSRNTNTNFNNNNNPSNDATVELNSEIALPYHWEQCLDLKTGEIYYLNWRTGMRVSEDPRTNVVAEDQVYSDEDDDDDNNSYDSEETYSEELPSLSSSRAENTVPQINILTTEALRRAAPPSVLAAPTLVLGGCKACLMYFMVPKEVEECPRCGRQLLHFDDQN</sequence>
<dbReference type="Gramene" id="Solyc01g009770.3.1">
    <property type="protein sequence ID" value="Solyc01g009770.3.1"/>
    <property type="gene ID" value="Solyc01g009770.3"/>
</dbReference>
<reference evidence="2" key="1">
    <citation type="journal article" date="2012" name="Nature">
        <title>The tomato genome sequence provides insights into fleshy fruit evolution.</title>
        <authorList>
            <consortium name="Tomato Genome Consortium"/>
        </authorList>
    </citation>
    <scope>NUCLEOTIDE SEQUENCE [LARGE SCALE GENOMIC DNA]</scope>
    <source>
        <strain evidence="2">cv. Heinz 1706</strain>
    </source>
</reference>
<evidence type="ECO:0000313" key="3">
    <source>
        <dbReference type="Proteomes" id="UP000004994"/>
    </source>
</evidence>
<protein>
    <recommendedName>
        <fullName evidence="4">WW domain-containing protein</fullName>
    </recommendedName>
</protein>
<feature type="compositionally biased region" description="Acidic residues" evidence="1">
    <location>
        <begin position="150"/>
        <end position="170"/>
    </location>
</feature>
<dbReference type="PANTHER" id="PTHR14791">
    <property type="entry name" value="BOMB/KIRA PROTEINS"/>
    <property type="match status" value="1"/>
</dbReference>
<dbReference type="InParanoid" id="A0A3Q7E9S5"/>
<accession>A0A3Q7E9S5</accession>
<keyword evidence="3" id="KW-1185">Reference proteome</keyword>
<dbReference type="AlphaFoldDB" id="A0A3Q7E9S5"/>
<feature type="compositionally biased region" description="Polar residues" evidence="1">
    <location>
        <begin position="56"/>
        <end position="69"/>
    </location>
</feature>
<dbReference type="STRING" id="4081.A0A3Q7E9S5"/>
<feature type="region of interest" description="Disordered" evidence="1">
    <location>
        <begin position="1"/>
        <end position="37"/>
    </location>
</feature>
<evidence type="ECO:0008006" key="4">
    <source>
        <dbReference type="Google" id="ProtNLM"/>
    </source>
</evidence>
<feature type="region of interest" description="Disordered" evidence="1">
    <location>
        <begin position="56"/>
        <end position="98"/>
    </location>
</feature>
<dbReference type="OMA" id="MRVSEDP"/>
<dbReference type="Proteomes" id="UP000004994">
    <property type="component" value="Chromosome 1"/>
</dbReference>
<feature type="region of interest" description="Disordered" evidence="1">
    <location>
        <begin position="147"/>
        <end position="181"/>
    </location>
</feature>
<dbReference type="FunCoup" id="A0A3Q7E9S5">
    <property type="interactions" value="474"/>
</dbReference>
<dbReference type="InterPro" id="IPR051105">
    <property type="entry name" value="WWC/KIBRA_Hippo_Reg"/>
</dbReference>
<evidence type="ECO:0000256" key="1">
    <source>
        <dbReference type="SAM" id="MobiDB-lite"/>
    </source>
</evidence>
<dbReference type="EnsemblPlants" id="Solyc01g009770.3.1">
    <property type="protein sequence ID" value="Solyc01g009770.3.1"/>
    <property type="gene ID" value="Solyc01g009770.3"/>
</dbReference>
<proteinExistence type="predicted"/>
<dbReference type="PANTHER" id="PTHR14791:SF29">
    <property type="entry name" value="PROTEIN KIBRA"/>
    <property type="match status" value="1"/>
</dbReference>
<feature type="compositionally biased region" description="Low complexity" evidence="1">
    <location>
        <begin position="85"/>
        <end position="95"/>
    </location>
</feature>
<dbReference type="SUPFAM" id="SSF51045">
    <property type="entry name" value="WW domain"/>
    <property type="match status" value="1"/>
</dbReference>
<dbReference type="PaxDb" id="4081-Solyc01g009770.2.1"/>
<dbReference type="InterPro" id="IPR036020">
    <property type="entry name" value="WW_dom_sf"/>
</dbReference>
<reference evidence="2" key="2">
    <citation type="submission" date="2019-01" db="UniProtKB">
        <authorList>
            <consortium name="EnsemblPlants"/>
        </authorList>
    </citation>
    <scope>IDENTIFICATION</scope>
    <source>
        <strain evidence="2">cv. Heinz 1706</strain>
    </source>
</reference>
<name>A0A3Q7E9S5_SOLLC</name>
<organism evidence="2">
    <name type="scientific">Solanum lycopersicum</name>
    <name type="common">Tomato</name>
    <name type="synonym">Lycopersicon esculentum</name>
    <dbReference type="NCBI Taxonomy" id="4081"/>
    <lineage>
        <taxon>Eukaryota</taxon>
        <taxon>Viridiplantae</taxon>
        <taxon>Streptophyta</taxon>
        <taxon>Embryophyta</taxon>
        <taxon>Tracheophyta</taxon>
        <taxon>Spermatophyta</taxon>
        <taxon>Magnoliopsida</taxon>
        <taxon>eudicotyledons</taxon>
        <taxon>Gunneridae</taxon>
        <taxon>Pentapetalae</taxon>
        <taxon>asterids</taxon>
        <taxon>lamiids</taxon>
        <taxon>Solanales</taxon>
        <taxon>Solanaceae</taxon>
        <taxon>Solanoideae</taxon>
        <taxon>Solaneae</taxon>
        <taxon>Solanum</taxon>
        <taxon>Solanum subgen. Lycopersicon</taxon>
    </lineage>
</organism>
<dbReference type="Gene3D" id="2.20.70.10">
    <property type="match status" value="1"/>
</dbReference>
<evidence type="ECO:0000313" key="2">
    <source>
        <dbReference type="EnsemblPlants" id="Solyc01g009770.3.1"/>
    </source>
</evidence>